<evidence type="ECO:0000313" key="3">
    <source>
        <dbReference type="Proteomes" id="UP000031014"/>
    </source>
</evidence>
<protein>
    <recommendedName>
        <fullName evidence="1">RecF/RecN/SMC N-terminal domain-containing protein</fullName>
    </recommendedName>
</protein>
<dbReference type="Gene3D" id="3.40.50.300">
    <property type="entry name" value="P-loop containing nucleotide triphosphate hydrolases"/>
    <property type="match status" value="2"/>
</dbReference>
<dbReference type="PANTHER" id="PTHR32182:SF22">
    <property type="entry name" value="ATP-DEPENDENT ENDONUCLEASE, OLD FAMILY-RELATED"/>
    <property type="match status" value="1"/>
</dbReference>
<dbReference type="InterPro" id="IPR054798">
    <property type="entry name" value="Spaf_1101-like"/>
</dbReference>
<organism evidence="2 3">
    <name type="scientific">Mesobacillus selenatarsenatis (strain DSM 18680 / JCM 14380 / FERM P-15431 / SF-1)</name>
    <dbReference type="NCBI Taxonomy" id="1321606"/>
    <lineage>
        <taxon>Bacteria</taxon>
        <taxon>Bacillati</taxon>
        <taxon>Bacillota</taxon>
        <taxon>Bacilli</taxon>
        <taxon>Bacillales</taxon>
        <taxon>Bacillaceae</taxon>
        <taxon>Mesobacillus</taxon>
    </lineage>
</organism>
<dbReference type="InterPro" id="IPR003395">
    <property type="entry name" value="RecF/RecN/SMC_N"/>
</dbReference>
<comment type="caution">
    <text evidence="2">The sequence shown here is derived from an EMBL/GenBank/DDBJ whole genome shotgun (WGS) entry which is preliminary data.</text>
</comment>
<name>A0A0A8X0H8_MESS1</name>
<dbReference type="Pfam" id="PF02463">
    <property type="entry name" value="SMC_N"/>
    <property type="match status" value="1"/>
</dbReference>
<reference evidence="2 3" key="1">
    <citation type="submission" date="2013-06" db="EMBL/GenBank/DDBJ databases">
        <title>Whole genome shotgun sequence of Bacillus selenatarsenatis SF-1.</title>
        <authorList>
            <person name="Kuroda M."/>
            <person name="Sei K."/>
            <person name="Yamashita M."/>
            <person name="Ike M."/>
        </authorList>
    </citation>
    <scope>NUCLEOTIDE SEQUENCE [LARGE SCALE GENOMIC DNA]</scope>
    <source>
        <strain evidence="2 3">SF-1</strain>
    </source>
</reference>
<dbReference type="GO" id="GO:0006302">
    <property type="term" value="P:double-strand break repair"/>
    <property type="evidence" value="ECO:0007669"/>
    <property type="project" value="TreeGrafter"/>
</dbReference>
<dbReference type="AlphaFoldDB" id="A0A0A8X0H8"/>
<dbReference type="NCBIfam" id="NF045781">
    <property type="entry name" value="Spaf1101_AAA_ATP"/>
    <property type="match status" value="1"/>
</dbReference>
<dbReference type="SUPFAM" id="SSF89550">
    <property type="entry name" value="PHP domain-like"/>
    <property type="match status" value="1"/>
</dbReference>
<evidence type="ECO:0000259" key="1">
    <source>
        <dbReference type="Pfam" id="PF02463"/>
    </source>
</evidence>
<dbReference type="GO" id="GO:0000731">
    <property type="term" value="P:DNA synthesis involved in DNA repair"/>
    <property type="evidence" value="ECO:0007669"/>
    <property type="project" value="TreeGrafter"/>
</dbReference>
<feature type="domain" description="RecF/RecN/SMC N-terminal" evidence="1">
    <location>
        <begin position="358"/>
        <end position="809"/>
    </location>
</feature>
<keyword evidence="3" id="KW-1185">Reference proteome</keyword>
<dbReference type="InterPro" id="IPR016195">
    <property type="entry name" value="Pol/histidinol_Pase-like"/>
</dbReference>
<dbReference type="EMBL" id="BASE01000031">
    <property type="protein sequence ID" value="GAM13388.1"/>
    <property type="molecule type" value="Genomic_DNA"/>
</dbReference>
<dbReference type="InterPro" id="IPR027417">
    <property type="entry name" value="P-loop_NTPase"/>
</dbReference>
<dbReference type="SUPFAM" id="SSF52540">
    <property type="entry name" value="P-loop containing nucleoside triphosphate hydrolases"/>
    <property type="match status" value="1"/>
</dbReference>
<gene>
    <name evidence="2" type="ORF">SAMD00020551_1530</name>
</gene>
<proteinExistence type="predicted"/>
<dbReference type="STRING" id="1321606.SAMD00020551_1530"/>
<accession>A0A0A8X0H8</accession>
<dbReference type="PANTHER" id="PTHR32182">
    <property type="entry name" value="DNA REPLICATION AND REPAIR PROTEIN RECF"/>
    <property type="match status" value="1"/>
</dbReference>
<evidence type="ECO:0000313" key="2">
    <source>
        <dbReference type="EMBL" id="GAM13388.1"/>
    </source>
</evidence>
<dbReference type="Proteomes" id="UP000031014">
    <property type="component" value="Unassembled WGS sequence"/>
</dbReference>
<sequence length="859" mass="100104">MNFRGGSFSGVEYDYLSGIVDMINSKRKSYGELKKCEFHFHTPASYDYELIKGSNYHTLSLDEILNFSVLIGYLTNSNKEELIRNMDHYTSEDYFKELKLSGKPFHSFKEYLAYMLIAHKMYQEDIEVAVITDHNTIQGFQKLKYALEEYYQQRIKKFNNKKNPVYLFLGVEISCSEQNHLIAIFNEHKYDKIQSFLDEIIISEEEGTYYTGEYIIKEITGVLDGLAYIAHLNTSNLHGSGLYNKTLFSSNLMHVFGLTNLGSEDAQRNRIWHHDKVASKRLGVIFESDSHSIDTLGVKNTWVKFNKVNFASLKKSFQNHPINIYKIKPNKSNIFIKGMVAYPGDAGFLINKPTKTTEEAFSIDFSRDLNCIIGGRGTGKSTIINIIEVALTLEVNDIKKLEFISRHKKIYILFYYRENDYILEFVPQTKDLEREYYIDNIFLQNALLDNLEGKIHLSPNWVSLYKVDRNSFVKLDSDDSFKILTNIYRRSYSINNIINKINLGKVDEFIRDMVLFRLEGDSFSNILTSIKTISDRSFYKYVRENIDLMLIAVNQRKEKINKQISGFNDEFENLLEIVYSPKLKEDNYYLNNLLENISSNQRILNTYLNWDNVARYIQEFSKKYGFLVFLKLLLKKDFHGLDRKLGISFFANKNEIKYSDIVSEILEVNEKNKFELYKEIYKKISSNRKLIEDTLVSWFEVIDEFTLRFNVNSKELTSTSGSLMKDITEMSLGQKVVAVLTFLFNYGYYTMDNTPLVIDQPEDNLDNQYIYKNLVESLKQIKNNRQVIIVTHNSTIVTNSDTEQVIIMDSNNSKGWIENKGYPSDEKIAKLIVNCLEGGIESFKHKMAIYSLFVKELTN</sequence>
<dbReference type="Gene3D" id="3.20.20.140">
    <property type="entry name" value="Metal-dependent hydrolases"/>
    <property type="match status" value="1"/>
</dbReference>